<feature type="transmembrane region" description="Helical" evidence="6">
    <location>
        <begin position="60"/>
        <end position="81"/>
    </location>
</feature>
<evidence type="ECO:0000256" key="2">
    <source>
        <dbReference type="ARBA" id="ARBA00022692"/>
    </source>
</evidence>
<comment type="subcellular location">
    <subcellularLocation>
        <location evidence="1">Membrane</location>
        <topology evidence="1">Multi-pass membrane protein</topology>
    </subcellularLocation>
</comment>
<keyword evidence="8" id="KW-1185">Reference proteome</keyword>
<feature type="transmembrane region" description="Helical" evidence="6">
    <location>
        <begin position="153"/>
        <end position="171"/>
    </location>
</feature>
<dbReference type="AlphaFoldDB" id="A0A9K3GLJ0"/>
<reference evidence="7 8" key="1">
    <citation type="journal article" date="2018" name="PLoS ONE">
        <title>The draft genome of Kipferlia bialata reveals reductive genome evolution in fornicate parasites.</title>
        <authorList>
            <person name="Tanifuji G."/>
            <person name="Takabayashi S."/>
            <person name="Kume K."/>
            <person name="Takagi M."/>
            <person name="Nakayama T."/>
            <person name="Kamikawa R."/>
            <person name="Inagaki Y."/>
            <person name="Hashimoto T."/>
        </authorList>
    </citation>
    <scope>NUCLEOTIDE SEQUENCE [LARGE SCALE GENOMIC DNA]</scope>
    <source>
        <strain evidence="7">NY0173</strain>
    </source>
</reference>
<keyword evidence="2 6" id="KW-0812">Transmembrane</keyword>
<keyword evidence="4 6" id="KW-0472">Membrane</keyword>
<feature type="transmembrane region" description="Helical" evidence="6">
    <location>
        <begin position="245"/>
        <end position="268"/>
    </location>
</feature>
<dbReference type="InterPro" id="IPR008521">
    <property type="entry name" value="Mg_trans_NIPA"/>
</dbReference>
<evidence type="ECO:0000256" key="6">
    <source>
        <dbReference type="SAM" id="Phobius"/>
    </source>
</evidence>
<evidence type="ECO:0000256" key="4">
    <source>
        <dbReference type="ARBA" id="ARBA00023136"/>
    </source>
</evidence>
<evidence type="ECO:0000256" key="1">
    <source>
        <dbReference type="ARBA" id="ARBA00004141"/>
    </source>
</evidence>
<protein>
    <submittedName>
        <fullName evidence="7">Magnesium transporter NIPA</fullName>
    </submittedName>
</protein>
<evidence type="ECO:0000313" key="8">
    <source>
        <dbReference type="Proteomes" id="UP000265618"/>
    </source>
</evidence>
<feature type="transmembrane region" description="Helical" evidence="6">
    <location>
        <begin position="114"/>
        <end position="133"/>
    </location>
</feature>
<feature type="transmembrane region" description="Helical" evidence="6">
    <location>
        <begin position="280"/>
        <end position="298"/>
    </location>
</feature>
<accession>A0A9K3GLJ0</accession>
<evidence type="ECO:0000313" key="7">
    <source>
        <dbReference type="EMBL" id="GIQ86786.1"/>
    </source>
</evidence>
<organism evidence="7 8">
    <name type="scientific">Kipferlia bialata</name>
    <dbReference type="NCBI Taxonomy" id="797122"/>
    <lineage>
        <taxon>Eukaryota</taxon>
        <taxon>Metamonada</taxon>
        <taxon>Carpediemonas-like organisms</taxon>
        <taxon>Kipferlia</taxon>
    </lineage>
</organism>
<feature type="transmembrane region" description="Helical" evidence="6">
    <location>
        <begin position="20"/>
        <end position="39"/>
    </location>
</feature>
<dbReference type="GO" id="GO:0015095">
    <property type="term" value="F:magnesium ion transmembrane transporter activity"/>
    <property type="evidence" value="ECO:0007669"/>
    <property type="project" value="InterPro"/>
</dbReference>
<gene>
    <name evidence="7" type="ORF">KIPB_008705</name>
</gene>
<dbReference type="EMBL" id="BDIP01002762">
    <property type="protein sequence ID" value="GIQ86786.1"/>
    <property type="molecule type" value="Genomic_DNA"/>
</dbReference>
<dbReference type="SUPFAM" id="SSF103481">
    <property type="entry name" value="Multidrug resistance efflux transporter EmrE"/>
    <property type="match status" value="1"/>
</dbReference>
<feature type="region of interest" description="Disordered" evidence="5">
    <location>
        <begin position="380"/>
        <end position="453"/>
    </location>
</feature>
<dbReference type="PANTHER" id="PTHR12570:SF65">
    <property type="entry name" value="MAGNESIUM TRANSPORTER NIPA9-RELATED"/>
    <property type="match status" value="1"/>
</dbReference>
<proteinExistence type="predicted"/>
<evidence type="ECO:0000256" key="5">
    <source>
        <dbReference type="SAM" id="MobiDB-lite"/>
    </source>
</evidence>
<dbReference type="GO" id="GO:0016020">
    <property type="term" value="C:membrane"/>
    <property type="evidence" value="ECO:0007669"/>
    <property type="project" value="UniProtKB-SubCell"/>
</dbReference>
<dbReference type="Proteomes" id="UP000265618">
    <property type="component" value="Unassembled WGS sequence"/>
</dbReference>
<evidence type="ECO:0000256" key="3">
    <source>
        <dbReference type="ARBA" id="ARBA00022989"/>
    </source>
</evidence>
<sequence>MHPVIQPLVQMVQPESPHHTSTFLLGVGLCIVATGLQNLSMGMQRLIHKEPRPYYRNLQWWYTMSLLLIGMCMDFVALSFLPASVALPLGSLGLVASAVFAHCYLGEHMHERDVLGVALIIVGSWGAVCFSARESAPRSSDDIRALLTLGTTSSNYLLLMLGLVVMDVVVLRVKGKQRVVGSLLPGLIGVFGNIGGKLLAELVRLTLTGENQADSLIAWAIGLGTGATLVTQNHMLQMALKDYDALLVTPLYYVVLCCTSVSSGVFFFKEFEHTTSLQNMIFGLGVVAILGGCALLFVRPHTSLPIPLSLSASVLPSGYVPLFLHTPTLKQDRERVRVKARAHNDIAYSTPDTPLERGVPVPRDAVQSAIVKAEENEREIGVAVDAPSDTVLQPEEGKETSTPMQVCEGEDKGTESQNEGDGEESDNSYHSADEREVGSEGGKGNDGGLFTIE</sequence>
<dbReference type="PANTHER" id="PTHR12570">
    <property type="match status" value="1"/>
</dbReference>
<dbReference type="InterPro" id="IPR037185">
    <property type="entry name" value="EmrE-like"/>
</dbReference>
<dbReference type="OrthoDB" id="165382at2759"/>
<feature type="transmembrane region" description="Helical" evidence="6">
    <location>
        <begin position="216"/>
        <end position="233"/>
    </location>
</feature>
<feature type="transmembrane region" description="Helical" evidence="6">
    <location>
        <begin position="178"/>
        <end position="196"/>
    </location>
</feature>
<keyword evidence="3 6" id="KW-1133">Transmembrane helix</keyword>
<dbReference type="Pfam" id="PF05653">
    <property type="entry name" value="Mg_trans_NIPA"/>
    <property type="match status" value="1"/>
</dbReference>
<dbReference type="Gene3D" id="1.10.3730.20">
    <property type="match status" value="1"/>
</dbReference>
<name>A0A9K3GLJ0_9EUKA</name>
<comment type="caution">
    <text evidence="7">The sequence shown here is derived from an EMBL/GenBank/DDBJ whole genome shotgun (WGS) entry which is preliminary data.</text>
</comment>